<dbReference type="Proteomes" id="UP000178912">
    <property type="component" value="Unassembled WGS sequence"/>
</dbReference>
<gene>
    <name evidence="1" type="ORF">RAG0_03512</name>
</gene>
<dbReference type="OrthoDB" id="3438308at2759"/>
<evidence type="ECO:0000313" key="1">
    <source>
        <dbReference type="EMBL" id="CZS93035.1"/>
    </source>
</evidence>
<dbReference type="AlphaFoldDB" id="A0A1E1K4M0"/>
<accession>A0A1E1K4M0</accession>
<proteinExistence type="predicted"/>
<keyword evidence="2" id="KW-1185">Reference proteome</keyword>
<reference evidence="2" key="1">
    <citation type="submission" date="2016-03" db="EMBL/GenBank/DDBJ databases">
        <authorList>
            <person name="Guldener U."/>
        </authorList>
    </citation>
    <scope>NUCLEOTIDE SEQUENCE [LARGE SCALE GENOMIC DNA]</scope>
    <source>
        <strain evidence="2">04CH-RAC-A.6.1</strain>
    </source>
</reference>
<name>A0A1E1K4M0_9HELO</name>
<protein>
    <submittedName>
        <fullName evidence="1">Uncharacterized protein</fullName>
    </submittedName>
</protein>
<evidence type="ECO:0000313" key="2">
    <source>
        <dbReference type="Proteomes" id="UP000178912"/>
    </source>
</evidence>
<organism evidence="1 2">
    <name type="scientific">Rhynchosporium agropyri</name>
    <dbReference type="NCBI Taxonomy" id="914238"/>
    <lineage>
        <taxon>Eukaryota</taxon>
        <taxon>Fungi</taxon>
        <taxon>Dikarya</taxon>
        <taxon>Ascomycota</taxon>
        <taxon>Pezizomycotina</taxon>
        <taxon>Leotiomycetes</taxon>
        <taxon>Helotiales</taxon>
        <taxon>Ploettnerulaceae</taxon>
        <taxon>Rhynchosporium</taxon>
    </lineage>
</organism>
<sequence>MAPGIPFELLVMMAGYLSKPDLKSFSPYPEDQEAFTAIYQSPGLAKHVTSIILDTTFFGKSLVWNEDKLRDDMNFDSPNLKWKDPEELDESVWGSNYDDSIELHERKSESQYF</sequence>
<dbReference type="EMBL" id="FJUX01000014">
    <property type="protein sequence ID" value="CZS93035.1"/>
    <property type="molecule type" value="Genomic_DNA"/>
</dbReference>